<gene>
    <name evidence="3" type="ORF">ABS764_01305</name>
</gene>
<evidence type="ECO:0000256" key="2">
    <source>
        <dbReference type="SAM" id="SignalP"/>
    </source>
</evidence>
<dbReference type="Proteomes" id="UP001629260">
    <property type="component" value="Unassembled WGS sequence"/>
</dbReference>
<evidence type="ECO:0008006" key="5">
    <source>
        <dbReference type="Google" id="ProtNLM"/>
    </source>
</evidence>
<feature type="chain" id="PRO_5046992809" description="TonB-dependent Receptor Plug Domain" evidence="2">
    <location>
        <begin position="25"/>
        <end position="816"/>
    </location>
</feature>
<feature type="region of interest" description="Disordered" evidence="1">
    <location>
        <begin position="358"/>
        <end position="389"/>
    </location>
</feature>
<dbReference type="RefSeq" id="WP_408079169.1">
    <property type="nucleotide sequence ID" value="NZ_JBELQA010000001.1"/>
</dbReference>
<evidence type="ECO:0000313" key="3">
    <source>
        <dbReference type="EMBL" id="MFL9829476.1"/>
    </source>
</evidence>
<keyword evidence="2" id="KW-0732">Signal</keyword>
<organism evidence="3 4">
    <name type="scientific">Flavobacterium plantiphilum</name>
    <dbReference type="NCBI Taxonomy" id="3163297"/>
    <lineage>
        <taxon>Bacteria</taxon>
        <taxon>Pseudomonadati</taxon>
        <taxon>Bacteroidota</taxon>
        <taxon>Flavobacteriia</taxon>
        <taxon>Flavobacteriales</taxon>
        <taxon>Flavobacteriaceae</taxon>
        <taxon>Flavobacterium</taxon>
    </lineage>
</organism>
<proteinExistence type="predicted"/>
<dbReference type="EMBL" id="JBELQA010000001">
    <property type="protein sequence ID" value="MFL9829476.1"/>
    <property type="molecule type" value="Genomic_DNA"/>
</dbReference>
<feature type="signal peptide" evidence="2">
    <location>
        <begin position="1"/>
        <end position="24"/>
    </location>
</feature>
<reference evidence="3 4" key="1">
    <citation type="submission" date="2024-06" db="EMBL/GenBank/DDBJ databases">
        <authorList>
            <person name="Kaempfer P."/>
            <person name="Viver T."/>
        </authorList>
    </citation>
    <scope>NUCLEOTIDE SEQUENCE [LARGE SCALE GENOMIC DNA]</scope>
    <source>
        <strain evidence="3 4">ST-87</strain>
    </source>
</reference>
<accession>A0ABW8XNJ2</accession>
<comment type="caution">
    <text evidence="3">The sequence shown here is derived from an EMBL/GenBank/DDBJ whole genome shotgun (WGS) entry which is preliminary data.</text>
</comment>
<dbReference type="Gene3D" id="2.60.40.1930">
    <property type="match status" value="1"/>
</dbReference>
<evidence type="ECO:0000313" key="4">
    <source>
        <dbReference type="Proteomes" id="UP001629260"/>
    </source>
</evidence>
<keyword evidence="4" id="KW-1185">Reference proteome</keyword>
<name>A0ABW8XNJ2_9FLAO</name>
<protein>
    <recommendedName>
        <fullName evidence="5">TonB-dependent Receptor Plug Domain</fullName>
    </recommendedName>
</protein>
<feature type="compositionally biased region" description="Low complexity" evidence="1">
    <location>
        <begin position="371"/>
        <end position="389"/>
    </location>
</feature>
<evidence type="ECO:0000256" key="1">
    <source>
        <dbReference type="SAM" id="MobiDB-lite"/>
    </source>
</evidence>
<sequence>MLKNKKCSLFCFFLGLVSFGFLQAQQQKTIPDIEKIYLHTDRSIYFAGEDLWYKAYSIKASNNLLFDNSNILYVELISSDAKIIARNKTNLEMGLGHGDFQLQDSLGVTSGKYQLRAYTNWNRNFGEDFVFKKDIEIIDVFEEQAESKTTNTVKQTNTTKKSTVQQNTFKVEFFPEGGSLLENVARVVGFKAVDSNGKPTDIKGEIYDSDNELVTAFESVHDGMGKLQFVPMEGKSYYAKVKSPSGEELKTGLPNVLQQGYLISFRTIKGKNIISITTNEITLAQNSNAFLTVVCKAKGISYLETTQTLTETSLSFELPKDKTPEGISQITVYDSNNMPQSERLIYIEKEHDLEVELSTDKPTYQPEEKASISVSSKSKSGEGKSASFSLSVTDTNGVENDNFESNIISYFLMESDIRGKIHQPAYYFDATNPKRLEHLDNLLLTQGWRDFVWKTMPQADEKNLFKVEKGITISGKVKQLFADKPLVNNSLTLALSGKKNRNIFSAITDSIGRFQFENLMFAGKTNMYLNTRDEKGKFRGEIVLDSIERAPIPVRLKKELFLLPETNQITENVLNKFTAFGVKPENILKEVVVKAPNKNNVIVPYGVPDYSFVTDVNTKKLTTIYDVLEKVPSIKVVDRAVTILGEERDFSSGEPRDVSPLILIDGYQMLEISELDWILPKDVVKIDVIRGAEIAKLFVLENELTIGGVISIFTNGNRGNKPKKNPLHSIKQELEGFYTARVFYSPDPEKPNPELDKTTAVRNTIYWNPYVHPDKTGNATVNYFNTKVETKVKVALEGITGSGIPVVRKVFYTVKN</sequence>